<dbReference type="InterPro" id="IPR049780">
    <property type="entry name" value="PH_KIFIA_KIFIB"/>
</dbReference>
<dbReference type="PANTHER" id="PTHR47117">
    <property type="entry name" value="STAR-RELATED LIPID TRANSFER PROTEIN 9"/>
    <property type="match status" value="1"/>
</dbReference>
<dbReference type="OrthoDB" id="3176171at2759"/>
<dbReference type="GO" id="GO:0021700">
    <property type="term" value="P:developmental maturation"/>
    <property type="evidence" value="ECO:0007669"/>
    <property type="project" value="UniProtKB-ARBA"/>
</dbReference>
<dbReference type="GO" id="GO:0005874">
    <property type="term" value="C:microtubule"/>
    <property type="evidence" value="ECO:0007669"/>
    <property type="project" value="UniProtKB-KW"/>
</dbReference>
<dbReference type="SMART" id="SM00233">
    <property type="entry name" value="PH"/>
    <property type="match status" value="1"/>
</dbReference>
<keyword evidence="7" id="KW-0067">ATP-binding</keyword>
<dbReference type="SUPFAM" id="SSF49879">
    <property type="entry name" value="SMAD/FHA domain"/>
    <property type="match status" value="1"/>
</dbReference>
<keyword evidence="4" id="KW-0963">Cytoplasm</keyword>
<dbReference type="GO" id="GO:0098793">
    <property type="term" value="C:presynapse"/>
    <property type="evidence" value="ECO:0007669"/>
    <property type="project" value="UniProtKB-ARBA"/>
</dbReference>
<dbReference type="GO" id="GO:0030425">
    <property type="term" value="C:dendrite"/>
    <property type="evidence" value="ECO:0007669"/>
    <property type="project" value="UniProtKB-ARBA"/>
</dbReference>
<dbReference type="PANTHER" id="PTHR47117:SF10">
    <property type="entry name" value="KINESIN-LIKE PROTEIN KIF1B"/>
    <property type="match status" value="1"/>
</dbReference>
<dbReference type="AlphaFoldDB" id="A0A1J1HV73"/>
<dbReference type="InterPro" id="IPR022140">
    <property type="entry name" value="Kinesin-like_KIF1-typ"/>
</dbReference>
<name>A0A1J1HV73_9DIPT</name>
<reference evidence="14 15" key="1">
    <citation type="submission" date="2015-04" db="EMBL/GenBank/DDBJ databases">
        <authorList>
            <person name="Syromyatnikov M.Y."/>
            <person name="Popov V.N."/>
        </authorList>
    </citation>
    <scope>NUCLEOTIDE SEQUENCE [LARGE SCALE GENOMIC DNA]</scope>
</reference>
<dbReference type="Pfam" id="PF00169">
    <property type="entry name" value="PH"/>
    <property type="match status" value="1"/>
</dbReference>
<dbReference type="InterPro" id="IPR022164">
    <property type="entry name" value="Kinesin-like"/>
</dbReference>
<dbReference type="CDD" id="cd22705">
    <property type="entry name" value="FHA_KIF1"/>
    <property type="match status" value="1"/>
</dbReference>
<feature type="compositionally biased region" description="Low complexity" evidence="12">
    <location>
        <begin position="1011"/>
        <end position="1029"/>
    </location>
</feature>
<dbReference type="GO" id="GO:0016192">
    <property type="term" value="P:vesicle-mediated transport"/>
    <property type="evidence" value="ECO:0007669"/>
    <property type="project" value="UniProtKB-ARBA"/>
</dbReference>
<evidence type="ECO:0000256" key="6">
    <source>
        <dbReference type="ARBA" id="ARBA00022741"/>
    </source>
</evidence>
<dbReference type="PROSITE" id="PS50003">
    <property type="entry name" value="PH_DOMAIN"/>
    <property type="match status" value="1"/>
</dbReference>
<evidence type="ECO:0000256" key="12">
    <source>
        <dbReference type="SAM" id="MobiDB-lite"/>
    </source>
</evidence>
<evidence type="ECO:0000256" key="1">
    <source>
        <dbReference type="ARBA" id="ARBA00004245"/>
    </source>
</evidence>
<organism evidence="14 15">
    <name type="scientific">Clunio marinus</name>
    <dbReference type="NCBI Taxonomy" id="568069"/>
    <lineage>
        <taxon>Eukaryota</taxon>
        <taxon>Metazoa</taxon>
        <taxon>Ecdysozoa</taxon>
        <taxon>Arthropoda</taxon>
        <taxon>Hexapoda</taxon>
        <taxon>Insecta</taxon>
        <taxon>Pterygota</taxon>
        <taxon>Neoptera</taxon>
        <taxon>Endopterygota</taxon>
        <taxon>Diptera</taxon>
        <taxon>Nematocera</taxon>
        <taxon>Chironomoidea</taxon>
        <taxon>Chironomidae</taxon>
        <taxon>Clunio</taxon>
    </lineage>
</organism>
<dbReference type="GO" id="GO:0005524">
    <property type="term" value="F:ATP binding"/>
    <property type="evidence" value="ECO:0007669"/>
    <property type="project" value="UniProtKB-KW"/>
</dbReference>
<dbReference type="STRING" id="568069.A0A1J1HV73"/>
<dbReference type="GO" id="GO:0048490">
    <property type="term" value="P:anterograde synaptic vesicle transport"/>
    <property type="evidence" value="ECO:0007669"/>
    <property type="project" value="UniProtKB-ARBA"/>
</dbReference>
<dbReference type="CDD" id="cd01233">
    <property type="entry name" value="PH_KIFIA_KIFIB"/>
    <property type="match status" value="1"/>
</dbReference>
<evidence type="ECO:0000256" key="4">
    <source>
        <dbReference type="ARBA" id="ARBA00022490"/>
    </source>
</evidence>
<feature type="region of interest" description="Disordered" evidence="12">
    <location>
        <begin position="1011"/>
        <end position="1033"/>
    </location>
</feature>
<feature type="region of interest" description="Disordered" evidence="12">
    <location>
        <begin position="10"/>
        <end position="47"/>
    </location>
</feature>
<evidence type="ECO:0000256" key="8">
    <source>
        <dbReference type="ARBA" id="ARBA00023054"/>
    </source>
</evidence>
<protein>
    <recommendedName>
        <fullName evidence="3">Kinesin-like protein unc-104</fullName>
    </recommendedName>
</protein>
<dbReference type="GO" id="GO:0040012">
    <property type="term" value="P:regulation of locomotion"/>
    <property type="evidence" value="ECO:0007669"/>
    <property type="project" value="UniProtKB-ARBA"/>
</dbReference>
<dbReference type="InterPro" id="IPR008984">
    <property type="entry name" value="SMAD_FHA_dom_sf"/>
</dbReference>
<dbReference type="InterPro" id="IPR032405">
    <property type="entry name" value="Kinesin_assoc"/>
</dbReference>
<dbReference type="Pfam" id="PF12423">
    <property type="entry name" value="KIF1B"/>
    <property type="match status" value="1"/>
</dbReference>
<dbReference type="InterPro" id="IPR001849">
    <property type="entry name" value="PH_domain"/>
</dbReference>
<evidence type="ECO:0000256" key="3">
    <source>
        <dbReference type="ARBA" id="ARBA00020751"/>
    </source>
</evidence>
<feature type="region of interest" description="Disordered" evidence="12">
    <location>
        <begin position="944"/>
        <end position="988"/>
    </location>
</feature>
<evidence type="ECO:0000256" key="7">
    <source>
        <dbReference type="ARBA" id="ARBA00022840"/>
    </source>
</evidence>
<evidence type="ECO:0000313" key="15">
    <source>
        <dbReference type="Proteomes" id="UP000183832"/>
    </source>
</evidence>
<evidence type="ECO:0000313" key="14">
    <source>
        <dbReference type="EMBL" id="CRK90390.1"/>
    </source>
</evidence>
<gene>
    <name evidence="14" type="ORF">CLUMA_CG004019</name>
</gene>
<keyword evidence="15" id="KW-1185">Reference proteome</keyword>
<feature type="compositionally biased region" description="Basic and acidic residues" evidence="12">
    <location>
        <begin position="212"/>
        <end position="222"/>
    </location>
</feature>
<dbReference type="SUPFAM" id="SSF50729">
    <property type="entry name" value="PH domain-like"/>
    <property type="match status" value="1"/>
</dbReference>
<dbReference type="EMBL" id="CVRI01000018">
    <property type="protein sequence ID" value="CRK90390.1"/>
    <property type="molecule type" value="Genomic_DNA"/>
</dbReference>
<dbReference type="Pfam" id="PF12473">
    <property type="entry name" value="DUF3694"/>
    <property type="match status" value="1"/>
</dbReference>
<feature type="coiled-coil region" evidence="11">
    <location>
        <begin position="257"/>
        <end position="306"/>
    </location>
</feature>
<evidence type="ECO:0000256" key="2">
    <source>
        <dbReference type="ARBA" id="ARBA00011245"/>
    </source>
</evidence>
<comment type="subunit">
    <text evidence="2">Monomer.</text>
</comment>
<sequence length="1236" mass="141501">MRSVMVTVKFPLSTGDDESNNNTITNDKAPSPAHKRDKPMRSTSTTETDLAVDQLHASEKLIAELNETWEQKLKRTEEIRQQREAVFAEMGVAVKPDGITVGVFSPKQTPHLINLNEDPTLSECLLYYIKDGVTKLGTSEAELPQDIQLSGSHILKEHCEFHNDNGVVSVITKPDALIYINGRKIVEPEVLTTGSRVILGRNHVFRFQHPQQAREKRERKISENPNEQTLDDGSGDEVVDWNFAQCELLEKQGIDLKAEMKKRLIALEAQFKREKEEADQQFEEQRKTYEARIDALQKQVEEQSMTMSMYSNMTSGTDMDFSLARILDDGYEDEENSIYENPLCESWTNRQLDLASWVFKKWKNHQFTSIRDGLWGNAIYLKEANAISVELKKNVQFQFTLLSDTLYTPLPNELKEKSNDDELTPARTVVAVEVNDQKNGAIHYWSLGKLKQRLELMRELYHSDGVDSYDYNVESLIGYDPFYDRFPWFRVIGRSFNGNEGVGGDEEKLKATQDDDALGEHLKLGNEFKFRIIVLQAYDVPIEYTDIFCQFNFLHNGGEEETFSTEPIKNKHDKPIGFYHIQNLTVKITKKFIDYIKSQPISFKIYGHYNGNVTKNIKQNTRAPPKRLRQLPSITMSQPIRSTKFTQLAMSPTTERKTSSATSTTTVFTKHDILVWFEICELAPNGEYLAVPVDEVSGSFLLHQGIQRRIRITIVHEPTTELKWKDIREVIVGRIRNTPESLDEFDDAGALSLGIFPGELLEVRNDERTFYQFEAAWDSSLHNSNLLNRVTQNGETIYVTLSSYLELENCLRPVIITKDLSMIIYGRDARIGPRSLKSLFSGKSGTTNRSSALYELSLKCANKAGSPGVQRRQRRVLDTSTTYVRGEENLKNWRPRGDSLIFDHQWELEKLTRLEMVERVRYLLLLRERLGLDELVNSKNDKNVNNMIARDGDTTIDEEDMLPSDVEDEEDDDELLEEERDDNDEVNERQRMIIEKCLKLLNGGASIDLSAATSPLTPVSSSSSSGVSSADENSNMTISQYSINSASTPSLSEISNDWQQQQQQKQIEQKVSNSKVDHIQYFIPDLEEIPTSSMVTRKGYLNVLEHGCSGWKKRWIVVRRPYIFIYKCDKDNIERAVLNLTNAQVECSEDQMAMIKIPNTFSVVTKYRGYLLQTLNEKEVYDWLYAINPLLAGRIRSHLARQNIDIASSPTKTISCTTGTTAHKFINRQKIFNMNK</sequence>
<feature type="compositionally biased region" description="Acidic residues" evidence="12">
    <location>
        <begin position="954"/>
        <end position="985"/>
    </location>
</feature>
<keyword evidence="10" id="KW-0206">Cytoskeleton</keyword>
<comment type="subcellular location">
    <subcellularLocation>
        <location evidence="1">Cytoplasm</location>
        <location evidence="1">Cytoskeleton</location>
    </subcellularLocation>
</comment>
<dbReference type="Proteomes" id="UP000183832">
    <property type="component" value="Unassembled WGS sequence"/>
</dbReference>
<dbReference type="GO" id="GO:1904115">
    <property type="term" value="C:axon cytoplasm"/>
    <property type="evidence" value="ECO:0007669"/>
    <property type="project" value="GOC"/>
</dbReference>
<evidence type="ECO:0000259" key="13">
    <source>
        <dbReference type="PROSITE" id="PS50003"/>
    </source>
</evidence>
<dbReference type="SMART" id="SM00240">
    <property type="entry name" value="FHA"/>
    <property type="match status" value="1"/>
</dbReference>
<dbReference type="Gene3D" id="2.30.29.30">
    <property type="entry name" value="Pleckstrin-homology domain (PH domain)/Phosphotyrosine-binding domain (PTB)"/>
    <property type="match status" value="1"/>
</dbReference>
<dbReference type="Pfam" id="PF00498">
    <property type="entry name" value="FHA"/>
    <property type="match status" value="1"/>
</dbReference>
<accession>A0A1J1HV73</accession>
<keyword evidence="8 11" id="KW-0175">Coiled coil</keyword>
<keyword evidence="5" id="KW-0493">Microtubule</keyword>
<evidence type="ECO:0000256" key="5">
    <source>
        <dbReference type="ARBA" id="ARBA00022701"/>
    </source>
</evidence>
<dbReference type="GO" id="GO:0010975">
    <property type="term" value="P:regulation of neuron projection development"/>
    <property type="evidence" value="ECO:0007669"/>
    <property type="project" value="UniProtKB-ARBA"/>
</dbReference>
<feature type="region of interest" description="Disordered" evidence="12">
    <location>
        <begin position="210"/>
        <end position="234"/>
    </location>
</feature>
<dbReference type="Gene3D" id="6.10.250.2520">
    <property type="match status" value="1"/>
</dbReference>
<dbReference type="InterPro" id="IPR011993">
    <property type="entry name" value="PH-like_dom_sf"/>
</dbReference>
<dbReference type="FunFam" id="2.60.200.20:FF:000001">
    <property type="entry name" value="Kinesin family member 1B"/>
    <property type="match status" value="1"/>
</dbReference>
<dbReference type="FunFam" id="2.30.29.30:FF:000204">
    <property type="entry name" value="kinesin-like protein unc-104 isoform X6"/>
    <property type="match status" value="1"/>
</dbReference>
<dbReference type="Gene3D" id="2.60.200.20">
    <property type="match status" value="1"/>
</dbReference>
<evidence type="ECO:0000256" key="10">
    <source>
        <dbReference type="ARBA" id="ARBA00023212"/>
    </source>
</evidence>
<dbReference type="GO" id="GO:0051222">
    <property type="term" value="P:positive regulation of protein transport"/>
    <property type="evidence" value="ECO:0007669"/>
    <property type="project" value="UniProtKB-ARBA"/>
</dbReference>
<keyword evidence="9" id="KW-0505">Motor protein</keyword>
<evidence type="ECO:0000256" key="11">
    <source>
        <dbReference type="SAM" id="Coils"/>
    </source>
</evidence>
<dbReference type="InterPro" id="IPR000253">
    <property type="entry name" value="FHA_dom"/>
</dbReference>
<dbReference type="GO" id="GO:0008582">
    <property type="term" value="P:regulation of synaptic assembly at neuromuscular junction"/>
    <property type="evidence" value="ECO:0007669"/>
    <property type="project" value="UniProtKB-ARBA"/>
</dbReference>
<proteinExistence type="predicted"/>
<keyword evidence="6" id="KW-0547">Nucleotide-binding</keyword>
<dbReference type="Pfam" id="PF16183">
    <property type="entry name" value="Kinesin_assoc"/>
    <property type="match status" value="1"/>
</dbReference>
<evidence type="ECO:0000256" key="9">
    <source>
        <dbReference type="ARBA" id="ARBA00023175"/>
    </source>
</evidence>
<feature type="domain" description="PH" evidence="13">
    <location>
        <begin position="1094"/>
        <end position="1192"/>
    </location>
</feature>
<dbReference type="GO" id="GO:0051960">
    <property type="term" value="P:regulation of nervous system development"/>
    <property type="evidence" value="ECO:0007669"/>
    <property type="project" value="UniProtKB-ARBA"/>
</dbReference>